<protein>
    <submittedName>
        <fullName evidence="1">Uncharacterized protein</fullName>
    </submittedName>
</protein>
<evidence type="ECO:0000313" key="1">
    <source>
        <dbReference type="EMBL" id="QJW99766.1"/>
    </source>
</evidence>
<dbReference type="Proteomes" id="UP000503447">
    <property type="component" value="Chromosome"/>
</dbReference>
<organism evidence="1 2">
    <name type="scientific">Frigoriglobus tundricola</name>
    <dbReference type="NCBI Taxonomy" id="2774151"/>
    <lineage>
        <taxon>Bacteria</taxon>
        <taxon>Pseudomonadati</taxon>
        <taxon>Planctomycetota</taxon>
        <taxon>Planctomycetia</taxon>
        <taxon>Gemmatales</taxon>
        <taxon>Gemmataceae</taxon>
        <taxon>Frigoriglobus</taxon>
    </lineage>
</organism>
<reference evidence="2" key="1">
    <citation type="submission" date="2020-05" db="EMBL/GenBank/DDBJ databases">
        <title>Frigoriglobus tundricola gen. nov., sp. nov., a psychrotolerant cellulolytic planctomycete of the family Gemmataceae with two divergent copies of 16S rRNA gene.</title>
        <authorList>
            <person name="Kulichevskaya I.S."/>
            <person name="Ivanova A.A."/>
            <person name="Naumoff D.G."/>
            <person name="Beletsky A.V."/>
            <person name="Rijpstra W.I.C."/>
            <person name="Sinninghe Damste J.S."/>
            <person name="Mardanov A.V."/>
            <person name="Ravin N.V."/>
            <person name="Dedysh S.N."/>
        </authorList>
    </citation>
    <scope>NUCLEOTIDE SEQUENCE [LARGE SCALE GENOMIC DNA]</scope>
    <source>
        <strain evidence="2">PL17</strain>
    </source>
</reference>
<dbReference type="EMBL" id="CP053452">
    <property type="protein sequence ID" value="QJW99766.1"/>
    <property type="molecule type" value="Genomic_DNA"/>
</dbReference>
<proteinExistence type="predicted"/>
<dbReference type="AlphaFoldDB" id="A0A6M5Z1Z8"/>
<dbReference type="KEGG" id="ftj:FTUN_7389"/>
<accession>A0A6M5Z1Z8</accession>
<sequence length="113" mass="12474">MRYDFSWGFSFSGGLHIRVECLWRLLVSERVVLTSEDHAHQFGLPAPVDCVGEIRRCVEGVPITRATVRARTVDMSLDFSEAATLEVIATSTGYEAWVLSGQGVLIVGQPGYE</sequence>
<gene>
    <name evidence="1" type="ORF">FTUN_7389</name>
</gene>
<keyword evidence="2" id="KW-1185">Reference proteome</keyword>
<name>A0A6M5Z1Z8_9BACT</name>
<evidence type="ECO:0000313" key="2">
    <source>
        <dbReference type="Proteomes" id="UP000503447"/>
    </source>
</evidence>